<sequence>MGPGIFSPHGTMGSLNYQFTIDDISNEIHTFNLQQITVFLMASSMIHVRVDDALKADAAEKLANAGLTVSDAVRILLTRISKEGGLPPALIADEKSYDNWFKAKVTEALNDNSPAVRHSDVMDEVQALIDKKRRAKA</sequence>
<dbReference type="InterPro" id="IPR048851">
    <property type="entry name" value="PaaA2_dom"/>
</dbReference>
<feature type="domain" description="Stability determinant" evidence="1">
    <location>
        <begin position="94"/>
        <end position="124"/>
    </location>
</feature>
<name>A0ABN1DR62_9GAMM</name>
<evidence type="ECO:0000313" key="2">
    <source>
        <dbReference type="EMBL" id="GAA0550142.1"/>
    </source>
</evidence>
<evidence type="ECO:0000313" key="3">
    <source>
        <dbReference type="Proteomes" id="UP001501169"/>
    </source>
</evidence>
<dbReference type="Proteomes" id="UP001501169">
    <property type="component" value="Unassembled WGS sequence"/>
</dbReference>
<organism evidence="2 3">
    <name type="scientific">Rheinheimera aquimaris</name>
    <dbReference type="NCBI Taxonomy" id="412437"/>
    <lineage>
        <taxon>Bacteria</taxon>
        <taxon>Pseudomonadati</taxon>
        <taxon>Pseudomonadota</taxon>
        <taxon>Gammaproteobacteria</taxon>
        <taxon>Chromatiales</taxon>
        <taxon>Chromatiaceae</taxon>
        <taxon>Rheinheimera</taxon>
    </lineage>
</organism>
<comment type="caution">
    <text evidence="2">The sequence shown here is derived from an EMBL/GenBank/DDBJ whole genome shotgun (WGS) entry which is preliminary data.</text>
</comment>
<dbReference type="Gene3D" id="1.10.1220.10">
    <property type="entry name" value="Met repressor-like"/>
    <property type="match status" value="1"/>
</dbReference>
<dbReference type="Gene3D" id="6.20.450.20">
    <property type="match status" value="1"/>
</dbReference>
<evidence type="ECO:0000259" key="1">
    <source>
        <dbReference type="Pfam" id="PF21217"/>
    </source>
</evidence>
<reference evidence="2 3" key="1">
    <citation type="journal article" date="2019" name="Int. J. Syst. Evol. Microbiol.">
        <title>The Global Catalogue of Microorganisms (GCM) 10K type strain sequencing project: providing services to taxonomists for standard genome sequencing and annotation.</title>
        <authorList>
            <consortium name="The Broad Institute Genomics Platform"/>
            <consortium name="The Broad Institute Genome Sequencing Center for Infectious Disease"/>
            <person name="Wu L."/>
            <person name="Ma J."/>
        </authorList>
    </citation>
    <scope>NUCLEOTIDE SEQUENCE [LARGE SCALE GENOMIC DNA]</scope>
    <source>
        <strain evidence="2 3">JCM 14331</strain>
    </source>
</reference>
<accession>A0ABN1DR62</accession>
<dbReference type="EMBL" id="BAAAEO010000002">
    <property type="protein sequence ID" value="GAA0550142.1"/>
    <property type="molecule type" value="Genomic_DNA"/>
</dbReference>
<dbReference type="InterPro" id="IPR013321">
    <property type="entry name" value="Arc_rbn_hlx_hlx"/>
</dbReference>
<keyword evidence="3" id="KW-1185">Reference proteome</keyword>
<gene>
    <name evidence="2" type="ORF">GCM10009098_17300</name>
</gene>
<dbReference type="Pfam" id="PF04221">
    <property type="entry name" value="RelB"/>
    <property type="match status" value="1"/>
</dbReference>
<dbReference type="NCBIfam" id="TIGR02384">
    <property type="entry name" value="RelB_DinJ"/>
    <property type="match status" value="1"/>
</dbReference>
<proteinExistence type="predicted"/>
<protein>
    <recommendedName>
        <fullName evidence="1">Stability determinant domain-containing protein</fullName>
    </recommendedName>
</protein>
<dbReference type="InterPro" id="IPR007337">
    <property type="entry name" value="RelB/DinJ"/>
</dbReference>
<dbReference type="Pfam" id="PF21217">
    <property type="entry name" value="PaaA2"/>
    <property type="match status" value="1"/>
</dbReference>